<sequence length="130" mass="14489">MPKIMIADDSMFARLLLKEAVSQIYDNAEYIEAKSGQEVLDKFAEGLQVDWYLLDVNMGEPNGLETAETLIEQGVDVNQIALVTGNKSSELQSKADDIDLNYINKALSPTDVEPFVERLRLFFSAKSGEL</sequence>
<dbReference type="InterPro" id="IPR011006">
    <property type="entry name" value="CheY-like_superfamily"/>
</dbReference>
<dbReference type="SMART" id="SM00448">
    <property type="entry name" value="REC"/>
    <property type="match status" value="1"/>
</dbReference>
<dbReference type="Gene3D" id="3.40.50.2300">
    <property type="match status" value="1"/>
</dbReference>
<evidence type="ECO:0000256" key="1">
    <source>
        <dbReference type="PROSITE-ProRule" id="PRU00169"/>
    </source>
</evidence>
<evidence type="ECO:0000313" key="3">
    <source>
        <dbReference type="EMBL" id="MFC3121243.1"/>
    </source>
</evidence>
<comment type="caution">
    <text evidence="3">The sequence shown here is derived from an EMBL/GenBank/DDBJ whole genome shotgun (WGS) entry which is preliminary data.</text>
</comment>
<evidence type="ECO:0000313" key="4">
    <source>
        <dbReference type="Proteomes" id="UP001595478"/>
    </source>
</evidence>
<dbReference type="EMBL" id="JBHRSW010000007">
    <property type="protein sequence ID" value="MFC3121243.1"/>
    <property type="molecule type" value="Genomic_DNA"/>
</dbReference>
<dbReference type="Proteomes" id="UP001595478">
    <property type="component" value="Unassembled WGS sequence"/>
</dbReference>
<proteinExistence type="predicted"/>
<protein>
    <submittedName>
        <fullName evidence="3">Response regulator transcription factor</fullName>
    </submittedName>
</protein>
<dbReference type="Pfam" id="PF00072">
    <property type="entry name" value="Response_reg"/>
    <property type="match status" value="1"/>
</dbReference>
<keyword evidence="1" id="KW-0597">Phosphoprotein</keyword>
<evidence type="ECO:0000259" key="2">
    <source>
        <dbReference type="PROSITE" id="PS50110"/>
    </source>
</evidence>
<gene>
    <name evidence="3" type="ORF">ACFOHL_06390</name>
</gene>
<feature type="modified residue" description="4-aspartylphosphate" evidence="1">
    <location>
        <position position="55"/>
    </location>
</feature>
<organism evidence="3 4">
    <name type="scientific">Agaribacter flavus</name>
    <dbReference type="NCBI Taxonomy" id="1902781"/>
    <lineage>
        <taxon>Bacteria</taxon>
        <taxon>Pseudomonadati</taxon>
        <taxon>Pseudomonadota</taxon>
        <taxon>Gammaproteobacteria</taxon>
        <taxon>Alteromonadales</taxon>
        <taxon>Alteromonadaceae</taxon>
        <taxon>Agaribacter</taxon>
    </lineage>
</organism>
<dbReference type="PROSITE" id="PS50110">
    <property type="entry name" value="RESPONSE_REGULATORY"/>
    <property type="match status" value="1"/>
</dbReference>
<name>A0ABV7FNA9_9ALTE</name>
<accession>A0ABV7FNA9</accession>
<keyword evidence="4" id="KW-1185">Reference proteome</keyword>
<feature type="domain" description="Response regulatory" evidence="2">
    <location>
        <begin position="3"/>
        <end position="120"/>
    </location>
</feature>
<reference evidence="4" key="1">
    <citation type="journal article" date="2019" name="Int. J. Syst. Evol. Microbiol.">
        <title>The Global Catalogue of Microorganisms (GCM) 10K type strain sequencing project: providing services to taxonomists for standard genome sequencing and annotation.</title>
        <authorList>
            <consortium name="The Broad Institute Genomics Platform"/>
            <consortium name="The Broad Institute Genome Sequencing Center for Infectious Disease"/>
            <person name="Wu L."/>
            <person name="Ma J."/>
        </authorList>
    </citation>
    <scope>NUCLEOTIDE SEQUENCE [LARGE SCALE GENOMIC DNA]</scope>
    <source>
        <strain evidence="4">KCTC 52473</strain>
    </source>
</reference>
<dbReference type="RefSeq" id="WP_376919377.1">
    <property type="nucleotide sequence ID" value="NZ_JBHRSW010000007.1"/>
</dbReference>
<dbReference type="SUPFAM" id="SSF52172">
    <property type="entry name" value="CheY-like"/>
    <property type="match status" value="1"/>
</dbReference>
<dbReference type="InterPro" id="IPR001789">
    <property type="entry name" value="Sig_transdc_resp-reg_receiver"/>
</dbReference>